<dbReference type="EMBL" id="JAKCXM010000078">
    <property type="protein sequence ID" value="KAJ0403634.1"/>
    <property type="molecule type" value="Genomic_DNA"/>
</dbReference>
<evidence type="ECO:0000256" key="6">
    <source>
        <dbReference type="ARBA" id="ARBA00023136"/>
    </source>
</evidence>
<dbReference type="PANTHER" id="PTHR23137">
    <property type="entry name" value="VESICLE TRANSPORT PROTEIN-RELATED"/>
    <property type="match status" value="1"/>
</dbReference>
<comment type="function">
    <text evidence="8">May be involved in fusion of retrograde transport vesicles derived from an endocytic compartment with the Golgi complex.</text>
</comment>
<feature type="compositionally biased region" description="Low complexity" evidence="9">
    <location>
        <begin position="64"/>
        <end position="73"/>
    </location>
</feature>
<feature type="region of interest" description="Disordered" evidence="9">
    <location>
        <begin position="64"/>
        <end position="90"/>
    </location>
</feature>
<evidence type="ECO:0000256" key="4">
    <source>
        <dbReference type="ARBA" id="ARBA00022927"/>
    </source>
</evidence>
<comment type="caution">
    <text evidence="10">The sequence shown here is derived from an EMBL/GenBank/DDBJ whole genome shotgun (WGS) entry which is preliminary data.</text>
</comment>
<keyword evidence="6 8" id="KW-0472">Membrane</keyword>
<accession>A0AAD5M439</accession>
<name>A0AAD5M439_PYTIN</name>
<dbReference type="GO" id="GO:0015031">
    <property type="term" value="P:protein transport"/>
    <property type="evidence" value="ECO:0007669"/>
    <property type="project" value="UniProtKB-KW"/>
</dbReference>
<feature type="transmembrane region" description="Helical" evidence="8">
    <location>
        <begin position="201"/>
        <end position="221"/>
    </location>
</feature>
<dbReference type="InterPro" id="IPR011691">
    <property type="entry name" value="Vesicle_transpt_SFT2"/>
</dbReference>
<keyword evidence="5 8" id="KW-1133">Transmembrane helix</keyword>
<dbReference type="GO" id="GO:0016020">
    <property type="term" value="C:membrane"/>
    <property type="evidence" value="ECO:0007669"/>
    <property type="project" value="UniProtKB-SubCell"/>
</dbReference>
<keyword evidence="2 8" id="KW-0813">Transport</keyword>
<dbReference type="GO" id="GO:0016192">
    <property type="term" value="P:vesicle-mediated transport"/>
    <property type="evidence" value="ECO:0007669"/>
    <property type="project" value="InterPro"/>
</dbReference>
<sequence>MLEQLKAKSAQTAALAKHKADAMGVTSSLKEATQKGSQLVQTGSQKLQSQAKSAAKSLHIPIPASSASSTASESDVESGKSPLPTPKNQEEEGLLDDFAEQCKLTKRQRLYGAIGCYIFGAMCGFLSTLMMWGGPKHVKQFAFFYTVGNLSSIGSSLFLVGPARQLKVMCMPVRRVACCIWMGAMLLTLVIAFGFPKAGPVVLLLVMVQYAAMLWYGASFVPYGRTILKKCVGKAAGQVVSV</sequence>
<comment type="subcellular location">
    <subcellularLocation>
        <location evidence="1 8">Membrane</location>
        <topology evidence="1 8">Multi-pass membrane protein</topology>
    </subcellularLocation>
</comment>
<feature type="transmembrane region" description="Helical" evidence="8">
    <location>
        <begin position="173"/>
        <end position="195"/>
    </location>
</feature>
<dbReference type="Proteomes" id="UP001209570">
    <property type="component" value="Unassembled WGS sequence"/>
</dbReference>
<keyword evidence="11" id="KW-1185">Reference proteome</keyword>
<protein>
    <recommendedName>
        <fullName evidence="8">Vesicle transport protein</fullName>
    </recommendedName>
</protein>
<evidence type="ECO:0000256" key="7">
    <source>
        <dbReference type="ARBA" id="ARBA00025800"/>
    </source>
</evidence>
<dbReference type="PANTHER" id="PTHR23137:SF6">
    <property type="entry name" value="VESICLE TRANSPORT PROTEIN"/>
    <property type="match status" value="1"/>
</dbReference>
<evidence type="ECO:0000313" key="11">
    <source>
        <dbReference type="Proteomes" id="UP001209570"/>
    </source>
</evidence>
<feature type="transmembrane region" description="Helical" evidence="8">
    <location>
        <begin position="142"/>
        <end position="161"/>
    </location>
</feature>
<feature type="compositionally biased region" description="Polar residues" evidence="9">
    <location>
        <begin position="25"/>
        <end position="52"/>
    </location>
</feature>
<feature type="transmembrane region" description="Helical" evidence="8">
    <location>
        <begin position="110"/>
        <end position="130"/>
    </location>
</feature>
<evidence type="ECO:0000256" key="5">
    <source>
        <dbReference type="ARBA" id="ARBA00022989"/>
    </source>
</evidence>
<reference evidence="10" key="1">
    <citation type="submission" date="2021-12" db="EMBL/GenBank/DDBJ databases">
        <title>Prjna785345.</title>
        <authorList>
            <person name="Rujirawat T."/>
            <person name="Krajaejun T."/>
        </authorList>
    </citation>
    <scope>NUCLEOTIDE SEQUENCE</scope>
    <source>
        <strain evidence="10">Pi057C3</strain>
    </source>
</reference>
<dbReference type="GO" id="GO:0012505">
    <property type="term" value="C:endomembrane system"/>
    <property type="evidence" value="ECO:0007669"/>
    <property type="project" value="UniProtKB-ARBA"/>
</dbReference>
<feature type="region of interest" description="Disordered" evidence="9">
    <location>
        <begin position="1"/>
        <end position="52"/>
    </location>
</feature>
<comment type="similarity">
    <text evidence="7 8">Belongs to the SFT2 family.</text>
</comment>
<evidence type="ECO:0000256" key="1">
    <source>
        <dbReference type="ARBA" id="ARBA00004141"/>
    </source>
</evidence>
<proteinExistence type="inferred from homology"/>
<keyword evidence="3 8" id="KW-0812">Transmembrane</keyword>
<gene>
    <name evidence="10" type="ORF">P43SY_002449</name>
</gene>
<evidence type="ECO:0000256" key="2">
    <source>
        <dbReference type="ARBA" id="ARBA00022448"/>
    </source>
</evidence>
<dbReference type="Pfam" id="PF04178">
    <property type="entry name" value="Got1"/>
    <property type="match status" value="1"/>
</dbReference>
<evidence type="ECO:0000256" key="3">
    <source>
        <dbReference type="ARBA" id="ARBA00022692"/>
    </source>
</evidence>
<keyword evidence="4 8" id="KW-0653">Protein transport</keyword>
<dbReference type="GO" id="GO:0005737">
    <property type="term" value="C:cytoplasm"/>
    <property type="evidence" value="ECO:0007669"/>
    <property type="project" value="UniProtKB-ARBA"/>
</dbReference>
<evidence type="ECO:0000313" key="10">
    <source>
        <dbReference type="EMBL" id="KAJ0403634.1"/>
    </source>
</evidence>
<evidence type="ECO:0000256" key="9">
    <source>
        <dbReference type="SAM" id="MobiDB-lite"/>
    </source>
</evidence>
<organism evidence="10 11">
    <name type="scientific">Pythium insidiosum</name>
    <name type="common">Pythiosis disease agent</name>
    <dbReference type="NCBI Taxonomy" id="114742"/>
    <lineage>
        <taxon>Eukaryota</taxon>
        <taxon>Sar</taxon>
        <taxon>Stramenopiles</taxon>
        <taxon>Oomycota</taxon>
        <taxon>Peronosporomycetes</taxon>
        <taxon>Pythiales</taxon>
        <taxon>Pythiaceae</taxon>
        <taxon>Pythium</taxon>
    </lineage>
</organism>
<dbReference type="AlphaFoldDB" id="A0AAD5M439"/>
<dbReference type="InterPro" id="IPR007305">
    <property type="entry name" value="Vesicle_transpt_Got1/SFT2"/>
</dbReference>
<evidence type="ECO:0000256" key="8">
    <source>
        <dbReference type="RuleBase" id="RU363111"/>
    </source>
</evidence>